<dbReference type="RefSeq" id="WP_201858288.1">
    <property type="nucleotide sequence ID" value="NZ_JAERRG010000053.1"/>
</dbReference>
<dbReference type="SUPFAM" id="SSF56349">
    <property type="entry name" value="DNA breaking-rejoining enzymes"/>
    <property type="match status" value="1"/>
</dbReference>
<name>A0ABS1Q792_9ACTN</name>
<evidence type="ECO:0000256" key="1">
    <source>
        <dbReference type="ARBA" id="ARBA00008857"/>
    </source>
</evidence>
<reference evidence="5 6" key="1">
    <citation type="submission" date="2021-01" db="EMBL/GenBank/DDBJ databases">
        <title>WGS of actinomycetes isolated from Thailand.</title>
        <authorList>
            <person name="Thawai C."/>
        </authorList>
    </citation>
    <scope>NUCLEOTIDE SEQUENCE [LARGE SCALE GENOMIC DNA]</scope>
    <source>
        <strain evidence="5 6">CA3R110</strain>
    </source>
</reference>
<proteinExistence type="inferred from homology"/>
<dbReference type="PROSITE" id="PS51898">
    <property type="entry name" value="TYR_RECOMBINASE"/>
    <property type="match status" value="1"/>
</dbReference>
<evidence type="ECO:0000313" key="6">
    <source>
        <dbReference type="Proteomes" id="UP000621510"/>
    </source>
</evidence>
<keyword evidence="2" id="KW-0238">DNA-binding</keyword>
<accession>A0ABS1Q792</accession>
<gene>
    <name evidence="5" type="ORF">JK364_50800</name>
</gene>
<evidence type="ECO:0000259" key="4">
    <source>
        <dbReference type="PROSITE" id="PS51898"/>
    </source>
</evidence>
<comment type="similarity">
    <text evidence="1">Belongs to the 'phage' integrase family.</text>
</comment>
<dbReference type="Gene3D" id="1.10.443.10">
    <property type="entry name" value="Intergrase catalytic core"/>
    <property type="match status" value="1"/>
</dbReference>
<keyword evidence="3" id="KW-0233">DNA recombination</keyword>
<dbReference type="InterPro" id="IPR010998">
    <property type="entry name" value="Integrase_recombinase_N"/>
</dbReference>
<sequence length="505" mass="57133">MKPYRACSCRDPRSKRLLGKKCPDLGKKGHGGWYARYEAPRNADGKRRQPRIGPYSTERECKVELARVLGQAGTATKALDERKTTLGEYLERRHAWRESEVKTGALKKTTVDSDREAIGLYLKPGLGHFKVADLSDQPIRDLYAAMRLLNRPEEKEQPSELLRRLQEARATRDGKRIHSRPISESRIRRVHAVLTGALNDAVKVSKIRTDNPAEGALRTKKGGTKRKARIKPLLWTPERVERWEQTGHVPAKVMVWTSAQCGAFLDFAEASEERLYPLFHLDAYWGPRRGELVGLETSDLSIESRRLHVRQSQAEDELDDTKTESGDRQITLDHETAKVLKAWRKRQLEERLHWGEAYQDSGRVFTYEDGAALKPPYVSQRFKLLVERYGKLRQRHSEGWTVERIARQHQTTLEAVHVALTMPLPPIRFHDLRHGAATMLIAAGVDDKLVSEALGHASVSFTKDVYAVVAEELAEDAARKISAFIPRQKRSAAGGAITAPSGRES</sequence>
<dbReference type="PANTHER" id="PTHR30349:SF64">
    <property type="entry name" value="PROPHAGE INTEGRASE INTD-RELATED"/>
    <property type="match status" value="1"/>
</dbReference>
<dbReference type="InterPro" id="IPR013762">
    <property type="entry name" value="Integrase-like_cat_sf"/>
</dbReference>
<dbReference type="InterPro" id="IPR011010">
    <property type="entry name" value="DNA_brk_join_enz"/>
</dbReference>
<dbReference type="InterPro" id="IPR002104">
    <property type="entry name" value="Integrase_catalytic"/>
</dbReference>
<comment type="caution">
    <text evidence="5">The sequence shown here is derived from an EMBL/GenBank/DDBJ whole genome shotgun (WGS) entry which is preliminary data.</text>
</comment>
<dbReference type="Proteomes" id="UP000621510">
    <property type="component" value="Unassembled WGS sequence"/>
</dbReference>
<keyword evidence="6" id="KW-1185">Reference proteome</keyword>
<dbReference type="Gene3D" id="1.10.150.130">
    <property type="match status" value="1"/>
</dbReference>
<dbReference type="PANTHER" id="PTHR30349">
    <property type="entry name" value="PHAGE INTEGRASE-RELATED"/>
    <property type="match status" value="1"/>
</dbReference>
<organism evidence="5 6">
    <name type="scientific">Streptomyces endocoffeicus</name>
    <dbReference type="NCBI Taxonomy" id="2898945"/>
    <lineage>
        <taxon>Bacteria</taxon>
        <taxon>Bacillati</taxon>
        <taxon>Actinomycetota</taxon>
        <taxon>Actinomycetes</taxon>
        <taxon>Kitasatosporales</taxon>
        <taxon>Streptomycetaceae</taxon>
        <taxon>Streptomyces</taxon>
    </lineage>
</organism>
<dbReference type="Pfam" id="PF00589">
    <property type="entry name" value="Phage_integrase"/>
    <property type="match status" value="1"/>
</dbReference>
<protein>
    <submittedName>
        <fullName evidence="5">Site-specific integrase</fullName>
    </submittedName>
</protein>
<dbReference type="InterPro" id="IPR050090">
    <property type="entry name" value="Tyrosine_recombinase_XerCD"/>
</dbReference>
<evidence type="ECO:0000313" key="5">
    <source>
        <dbReference type="EMBL" id="MBL1120529.1"/>
    </source>
</evidence>
<dbReference type="CDD" id="cd01189">
    <property type="entry name" value="INT_ICEBs1_C_like"/>
    <property type="match status" value="1"/>
</dbReference>
<evidence type="ECO:0000256" key="2">
    <source>
        <dbReference type="ARBA" id="ARBA00023125"/>
    </source>
</evidence>
<feature type="domain" description="Tyr recombinase" evidence="4">
    <location>
        <begin position="251"/>
        <end position="479"/>
    </location>
</feature>
<evidence type="ECO:0000256" key="3">
    <source>
        <dbReference type="ARBA" id="ARBA00023172"/>
    </source>
</evidence>
<dbReference type="EMBL" id="JAERRG010000053">
    <property type="protein sequence ID" value="MBL1120529.1"/>
    <property type="molecule type" value="Genomic_DNA"/>
</dbReference>